<protein>
    <submittedName>
        <fullName evidence="1">Uncharacterized protein</fullName>
    </submittedName>
</protein>
<sequence length="261" mass="30197">MFDVTAFDYMEDNLMTSNSLIIKLVDKRHLHQFLKVGELHFGTTVQYQEIENSGKNCGIGDRLEGDYDPIIKTTGILKRTVNFPKKLHFFRPANIFCTTQLRPGIETNEFIKPEVIKGLYESLMSDTNYPKQIVLFKDYNVIHSRIVNKLQTIFVESGSEHMEGPVIYSNVRAIDAELLGQKLNPREPRMKSAVSTINLVKDRKFEIEKEYRYVLFPSEGMKQRLQKHHNNIYIGNLEDQAVLIDSVDELQSSIQITFGYQ</sequence>
<gene>
    <name evidence="1" type="ORF">FD17_GL002359</name>
</gene>
<evidence type="ECO:0000313" key="1">
    <source>
        <dbReference type="EMBL" id="KRK88668.1"/>
    </source>
</evidence>
<evidence type="ECO:0000313" key="2">
    <source>
        <dbReference type="Proteomes" id="UP000051581"/>
    </source>
</evidence>
<keyword evidence="2" id="KW-1185">Reference proteome</keyword>
<dbReference type="EMBL" id="AZEA01000007">
    <property type="protein sequence ID" value="KRK88668.1"/>
    <property type="molecule type" value="Genomic_DNA"/>
</dbReference>
<comment type="caution">
    <text evidence="1">The sequence shown here is derived from an EMBL/GenBank/DDBJ whole genome shotgun (WGS) entry which is preliminary data.</text>
</comment>
<organism evidence="1 2">
    <name type="scientific">Lentilactobacillus sunkii DSM 19904</name>
    <dbReference type="NCBI Taxonomy" id="1423808"/>
    <lineage>
        <taxon>Bacteria</taxon>
        <taxon>Bacillati</taxon>
        <taxon>Bacillota</taxon>
        <taxon>Bacilli</taxon>
        <taxon>Lactobacillales</taxon>
        <taxon>Lactobacillaceae</taxon>
        <taxon>Lentilactobacillus</taxon>
    </lineage>
</organism>
<dbReference type="PATRIC" id="fig|1423808.3.peg.2401"/>
<reference evidence="1 2" key="1">
    <citation type="journal article" date="2015" name="Genome Announc.">
        <title>Expanding the biotechnology potential of lactobacilli through comparative genomics of 213 strains and associated genera.</title>
        <authorList>
            <person name="Sun Z."/>
            <person name="Harris H.M."/>
            <person name="McCann A."/>
            <person name="Guo C."/>
            <person name="Argimon S."/>
            <person name="Zhang W."/>
            <person name="Yang X."/>
            <person name="Jeffery I.B."/>
            <person name="Cooney J.C."/>
            <person name="Kagawa T.F."/>
            <person name="Liu W."/>
            <person name="Song Y."/>
            <person name="Salvetti E."/>
            <person name="Wrobel A."/>
            <person name="Rasinkangas P."/>
            <person name="Parkhill J."/>
            <person name="Rea M.C."/>
            <person name="O'Sullivan O."/>
            <person name="Ritari J."/>
            <person name="Douillard F.P."/>
            <person name="Paul Ross R."/>
            <person name="Yang R."/>
            <person name="Briner A.E."/>
            <person name="Felis G.E."/>
            <person name="de Vos W.M."/>
            <person name="Barrangou R."/>
            <person name="Klaenhammer T.R."/>
            <person name="Caufield P.W."/>
            <person name="Cui Y."/>
            <person name="Zhang H."/>
            <person name="O'Toole P.W."/>
        </authorList>
    </citation>
    <scope>NUCLEOTIDE SEQUENCE [LARGE SCALE GENOMIC DNA]</scope>
    <source>
        <strain evidence="1 2">DSM 19904</strain>
    </source>
</reference>
<name>A0A0R1KYT9_9LACO</name>
<proteinExistence type="predicted"/>
<dbReference type="AlphaFoldDB" id="A0A0R1KYT9"/>
<dbReference type="Proteomes" id="UP000051581">
    <property type="component" value="Unassembled WGS sequence"/>
</dbReference>
<accession>A0A0R1KYT9</accession>